<reference evidence="1" key="1">
    <citation type="submission" date="2017-05" db="UniProtKB">
        <authorList>
            <consortium name="EnsemblMetazoa"/>
        </authorList>
    </citation>
    <scope>IDENTIFICATION</scope>
</reference>
<dbReference type="InParanoid" id="A0A1X7UJQ3"/>
<protein>
    <submittedName>
        <fullName evidence="1">Uncharacterized protein</fullName>
    </submittedName>
</protein>
<dbReference type="AlphaFoldDB" id="A0A1X7UJQ3"/>
<evidence type="ECO:0000313" key="1">
    <source>
        <dbReference type="EnsemblMetazoa" id="Aqu2.1.27686_001"/>
    </source>
</evidence>
<dbReference type="EnsemblMetazoa" id="Aqu2.1.27686_001">
    <property type="protein sequence ID" value="Aqu2.1.27686_001"/>
    <property type="gene ID" value="Aqu2.1.27686"/>
</dbReference>
<sequence>MVQFTLPTTRENSKPHLQGFDVLKEMQERQRQKQMDCFDCRLGVRDIPLLEPGDVVWLSDWQRMAQLKNRLVLTLIKWQYPLVNKEMAKLDDTETV</sequence>
<name>A0A1X7UJQ3_AMPQE</name>
<organism evidence="1">
    <name type="scientific">Amphimedon queenslandica</name>
    <name type="common">Sponge</name>
    <dbReference type="NCBI Taxonomy" id="400682"/>
    <lineage>
        <taxon>Eukaryota</taxon>
        <taxon>Metazoa</taxon>
        <taxon>Porifera</taxon>
        <taxon>Demospongiae</taxon>
        <taxon>Heteroscleromorpha</taxon>
        <taxon>Haplosclerida</taxon>
        <taxon>Niphatidae</taxon>
        <taxon>Amphimedon</taxon>
    </lineage>
</organism>
<accession>A0A1X7UJQ3</accession>
<proteinExistence type="predicted"/>